<comment type="caution">
    <text evidence="1">The sequence shown here is derived from an EMBL/GenBank/DDBJ whole genome shotgun (WGS) entry which is preliminary data.</text>
</comment>
<protein>
    <submittedName>
        <fullName evidence="1">Uncharacterized protein</fullName>
    </submittedName>
</protein>
<dbReference type="HOGENOM" id="CLU_3235104_0_0_9"/>
<proteinExistence type="predicted"/>
<reference evidence="1 2" key="1">
    <citation type="submission" date="2013-06" db="EMBL/GenBank/DDBJ databases">
        <authorList>
            <person name="Weinstock G."/>
            <person name="Sodergren E."/>
            <person name="Lobos E.A."/>
            <person name="Fulton L."/>
            <person name="Fulton R."/>
            <person name="Courtney L."/>
            <person name="Fronick C."/>
            <person name="O'Laughlin M."/>
            <person name="Godfrey J."/>
            <person name="Wilson R.M."/>
            <person name="Miner T."/>
            <person name="Farmer C."/>
            <person name="Delehaunty K."/>
            <person name="Cordes M."/>
            <person name="Minx P."/>
            <person name="Tomlinson C."/>
            <person name="Chen J."/>
            <person name="Wollam A."/>
            <person name="Pepin K.H."/>
            <person name="Bhonagiri V."/>
            <person name="Zhang X."/>
            <person name="Warren W."/>
            <person name="Mitreva M."/>
            <person name="Mardis E.R."/>
            <person name="Wilson R.K."/>
        </authorList>
    </citation>
    <scope>NUCLEOTIDE SEQUENCE [LARGE SCALE GENOMIC DNA]</scope>
    <source>
        <strain evidence="1 2">ATCC 14869</strain>
    </source>
</reference>
<dbReference type="EMBL" id="AWVK01000040">
    <property type="protein sequence ID" value="ERK44260.1"/>
    <property type="molecule type" value="Genomic_DNA"/>
</dbReference>
<evidence type="ECO:0000313" key="2">
    <source>
        <dbReference type="Proteomes" id="UP000016644"/>
    </source>
</evidence>
<gene>
    <name evidence="1" type="ORF">HMPREF0495_01075</name>
</gene>
<organism evidence="1 2">
    <name type="scientific">Levilactobacillus brevis ATCC 14869 = DSM 20054</name>
    <dbReference type="NCBI Taxonomy" id="649758"/>
    <lineage>
        <taxon>Bacteria</taxon>
        <taxon>Bacillati</taxon>
        <taxon>Bacillota</taxon>
        <taxon>Bacilli</taxon>
        <taxon>Lactobacillales</taxon>
        <taxon>Lactobacillaceae</taxon>
        <taxon>Levilactobacillus</taxon>
    </lineage>
</organism>
<dbReference type="Proteomes" id="UP000016644">
    <property type="component" value="Unassembled WGS sequence"/>
</dbReference>
<accession>U2P1E3</accession>
<evidence type="ECO:0000313" key="1">
    <source>
        <dbReference type="EMBL" id="ERK44260.1"/>
    </source>
</evidence>
<name>U2P1E3_LEVBR</name>
<sequence length="43" mass="4749">MRICVPATCCFTTGLIELKALYVQFSGVKQYSTMAAMSVKIML</sequence>
<dbReference type="AlphaFoldDB" id="U2P1E3"/>